<keyword evidence="2" id="KW-1185">Reference proteome</keyword>
<reference evidence="2" key="1">
    <citation type="submission" date="2017-02" db="EMBL/GenBank/DDBJ databases">
        <authorList>
            <person name="Varghese N."/>
            <person name="Submissions S."/>
        </authorList>
    </citation>
    <scope>NUCLEOTIDE SEQUENCE [LARGE SCALE GENOMIC DNA]</scope>
    <source>
        <strain evidence="2">DSM 19608</strain>
    </source>
</reference>
<proteinExistence type="predicted"/>
<dbReference type="RefSeq" id="WP_078927605.1">
    <property type="nucleotide sequence ID" value="NZ_FUXB01000031.1"/>
</dbReference>
<dbReference type="STRING" id="1123491.SAMN02745782_03308"/>
<name>A0A1T4SI98_VIBCI</name>
<accession>A0A1T4SI98</accession>
<dbReference type="EMBL" id="FUXB01000031">
    <property type="protein sequence ID" value="SKA27873.1"/>
    <property type="molecule type" value="Genomic_DNA"/>
</dbReference>
<dbReference type="AlphaFoldDB" id="A0A1T4SI98"/>
<dbReference type="GeneID" id="70581921"/>
<evidence type="ECO:0000313" key="1">
    <source>
        <dbReference type="EMBL" id="SKA27873.1"/>
    </source>
</evidence>
<dbReference type="OrthoDB" id="9554357at2"/>
<sequence length="269" mass="30640">MSDDNSWLSSVDALVAAFAEEHSFTFSKKSRELSASFEIGCFHALLNYYERVGFELRVENLTVDNEFRYLTSPNGNPDNFSFIVAKIGESEYEIRQQLKIYSNLDEMISFAPDLAVVKRNLDIEKVKDKDFANGKRSFYRVSSSDVIAAHECKSMPPFPELMVSFIGMYITAHSWHSDEAPTVLLDNKKGLHLAPTMFVGGHAKAMHLRMIRAMERVYPINIVVGMHEGVWNLYQDNRKLNKLHVINEDHSTLGGRDLENFLNPLAITI</sequence>
<gene>
    <name evidence="1" type="ORF">SAMN02745782_03308</name>
</gene>
<protein>
    <submittedName>
        <fullName evidence="1">Uncharacterized protein</fullName>
    </submittedName>
</protein>
<organism evidence="1 2">
    <name type="scientific">Vibrio cincinnatiensis DSM 19608</name>
    <dbReference type="NCBI Taxonomy" id="1123491"/>
    <lineage>
        <taxon>Bacteria</taxon>
        <taxon>Pseudomonadati</taxon>
        <taxon>Pseudomonadota</taxon>
        <taxon>Gammaproteobacteria</taxon>
        <taxon>Vibrionales</taxon>
        <taxon>Vibrionaceae</taxon>
        <taxon>Vibrio</taxon>
    </lineage>
</organism>
<dbReference type="Proteomes" id="UP000190834">
    <property type="component" value="Unassembled WGS sequence"/>
</dbReference>
<evidence type="ECO:0000313" key="2">
    <source>
        <dbReference type="Proteomes" id="UP000190834"/>
    </source>
</evidence>